<dbReference type="InParanoid" id="A0A5J5EPS2"/>
<feature type="non-terminal residue" evidence="1">
    <location>
        <position position="247"/>
    </location>
</feature>
<dbReference type="Proteomes" id="UP000326924">
    <property type="component" value="Unassembled WGS sequence"/>
</dbReference>
<dbReference type="EMBL" id="VXIS01000177">
    <property type="protein sequence ID" value="KAA8898834.1"/>
    <property type="molecule type" value="Genomic_DNA"/>
</dbReference>
<evidence type="ECO:0000313" key="2">
    <source>
        <dbReference type="Proteomes" id="UP000326924"/>
    </source>
</evidence>
<organism evidence="1 2">
    <name type="scientific">Sphaerosporella brunnea</name>
    <dbReference type="NCBI Taxonomy" id="1250544"/>
    <lineage>
        <taxon>Eukaryota</taxon>
        <taxon>Fungi</taxon>
        <taxon>Dikarya</taxon>
        <taxon>Ascomycota</taxon>
        <taxon>Pezizomycotina</taxon>
        <taxon>Pezizomycetes</taxon>
        <taxon>Pezizales</taxon>
        <taxon>Pyronemataceae</taxon>
        <taxon>Sphaerosporella</taxon>
    </lineage>
</organism>
<comment type="caution">
    <text evidence="1">The sequence shown here is derived from an EMBL/GenBank/DDBJ whole genome shotgun (WGS) entry which is preliminary data.</text>
</comment>
<protein>
    <recommendedName>
        <fullName evidence="3">BTB domain-containing protein</fullName>
    </recommendedName>
</protein>
<dbReference type="AlphaFoldDB" id="A0A5J5EPS2"/>
<name>A0A5J5EPS2_9PEZI</name>
<evidence type="ECO:0000313" key="1">
    <source>
        <dbReference type="EMBL" id="KAA8898834.1"/>
    </source>
</evidence>
<evidence type="ECO:0008006" key="3">
    <source>
        <dbReference type="Google" id="ProtNLM"/>
    </source>
</evidence>
<keyword evidence="2" id="KW-1185">Reference proteome</keyword>
<gene>
    <name evidence="1" type="ORF">FN846DRAFT_800026</name>
</gene>
<proteinExistence type="predicted"/>
<reference evidence="1 2" key="1">
    <citation type="submission" date="2019-09" db="EMBL/GenBank/DDBJ databases">
        <title>Draft genome of the ectomycorrhizal ascomycete Sphaerosporella brunnea.</title>
        <authorList>
            <consortium name="DOE Joint Genome Institute"/>
            <person name="Benucci G.M."/>
            <person name="Marozzi G."/>
            <person name="Antonielli L."/>
            <person name="Sanchez S."/>
            <person name="Marco P."/>
            <person name="Wang X."/>
            <person name="Falini L.B."/>
            <person name="Barry K."/>
            <person name="Haridas S."/>
            <person name="Lipzen A."/>
            <person name="Labutti K."/>
            <person name="Grigoriev I.V."/>
            <person name="Murat C."/>
            <person name="Martin F."/>
            <person name="Albertini E."/>
            <person name="Donnini D."/>
            <person name="Bonito G."/>
        </authorList>
    </citation>
    <scope>NUCLEOTIDE SEQUENCE [LARGE SCALE GENOMIC DNA]</scope>
    <source>
        <strain evidence="1 2">Sb_GMNB300</strain>
    </source>
</reference>
<dbReference type="OrthoDB" id="5275938at2759"/>
<accession>A0A5J5EPS2</accession>
<sequence>MVISLQTSKIHASFVVSSHQLCMASQVFRAMLGSKSKFAEAVALRASKSSGSTSLDDLYRLDVFEHDATALAVVLYVLHARADRIPETIAFEELMEVAYVCDYYDCAVAMKPWDKGWMEQWREYVQKPGYEGWLFLAWVFKDQEVFGTLTEKFSRAAVFEEAEFAVVVKTDPREIARMDEHLPQAIVDAMADQRIKACEDIVRACRDLYNSYDDDSTHKCMSKDAEQRRDCDQFIFGGLHKGFRKLH</sequence>